<proteinExistence type="predicted"/>
<organism evidence="2 3">
    <name type="scientific">Saccharopolyspora gregorii</name>
    <dbReference type="NCBI Taxonomy" id="33914"/>
    <lineage>
        <taxon>Bacteria</taxon>
        <taxon>Bacillati</taxon>
        <taxon>Actinomycetota</taxon>
        <taxon>Actinomycetes</taxon>
        <taxon>Pseudonocardiales</taxon>
        <taxon>Pseudonocardiaceae</taxon>
        <taxon>Saccharopolyspora</taxon>
    </lineage>
</organism>
<keyword evidence="3" id="KW-1185">Reference proteome</keyword>
<evidence type="ECO:0000313" key="3">
    <source>
        <dbReference type="Proteomes" id="UP001500483"/>
    </source>
</evidence>
<feature type="transmembrane region" description="Helical" evidence="1">
    <location>
        <begin position="40"/>
        <end position="59"/>
    </location>
</feature>
<gene>
    <name evidence="2" type="ORF">GCM10020366_53920</name>
</gene>
<reference evidence="3" key="1">
    <citation type="journal article" date="2019" name="Int. J. Syst. Evol. Microbiol.">
        <title>The Global Catalogue of Microorganisms (GCM) 10K type strain sequencing project: providing services to taxonomists for standard genome sequencing and annotation.</title>
        <authorList>
            <consortium name="The Broad Institute Genomics Platform"/>
            <consortium name="The Broad Institute Genome Sequencing Center for Infectious Disease"/>
            <person name="Wu L."/>
            <person name="Ma J."/>
        </authorList>
    </citation>
    <scope>NUCLEOTIDE SEQUENCE [LARGE SCALE GENOMIC DNA]</scope>
    <source>
        <strain evidence="3">JCM 9687</strain>
    </source>
</reference>
<accession>A0ABP6RYA3</accession>
<sequence length="64" mass="6665">MADAKDDARSQSPDVVLLVSGALALIISASVLLGGSRDFLVEWSLAGVAVLVGVFLLVASMRHR</sequence>
<protein>
    <recommendedName>
        <fullName evidence="4">DUF3040 domain-containing protein</fullName>
    </recommendedName>
</protein>
<feature type="transmembrane region" description="Helical" evidence="1">
    <location>
        <begin position="15"/>
        <end position="34"/>
    </location>
</feature>
<name>A0ABP6RYA3_9PSEU</name>
<keyword evidence="1" id="KW-0472">Membrane</keyword>
<keyword evidence="1" id="KW-1133">Transmembrane helix</keyword>
<evidence type="ECO:0000256" key="1">
    <source>
        <dbReference type="SAM" id="Phobius"/>
    </source>
</evidence>
<evidence type="ECO:0008006" key="4">
    <source>
        <dbReference type="Google" id="ProtNLM"/>
    </source>
</evidence>
<dbReference type="RefSeq" id="WP_224956116.1">
    <property type="nucleotide sequence ID" value="NZ_BAAAYK010000038.1"/>
</dbReference>
<keyword evidence="1" id="KW-0812">Transmembrane</keyword>
<dbReference type="Proteomes" id="UP001500483">
    <property type="component" value="Unassembled WGS sequence"/>
</dbReference>
<comment type="caution">
    <text evidence="2">The sequence shown here is derived from an EMBL/GenBank/DDBJ whole genome shotgun (WGS) entry which is preliminary data.</text>
</comment>
<evidence type="ECO:0000313" key="2">
    <source>
        <dbReference type="EMBL" id="GAA3363153.1"/>
    </source>
</evidence>
<dbReference type="EMBL" id="BAAAYK010000038">
    <property type="protein sequence ID" value="GAA3363153.1"/>
    <property type="molecule type" value="Genomic_DNA"/>
</dbReference>